<organism evidence="2 3">
    <name type="scientific">Neodiprion lecontei</name>
    <name type="common">Redheaded pine sawfly</name>
    <dbReference type="NCBI Taxonomy" id="441921"/>
    <lineage>
        <taxon>Eukaryota</taxon>
        <taxon>Metazoa</taxon>
        <taxon>Ecdysozoa</taxon>
        <taxon>Arthropoda</taxon>
        <taxon>Hexapoda</taxon>
        <taxon>Insecta</taxon>
        <taxon>Pterygota</taxon>
        <taxon>Neoptera</taxon>
        <taxon>Endopterygota</taxon>
        <taxon>Hymenoptera</taxon>
        <taxon>Tenthredinoidea</taxon>
        <taxon>Diprionidae</taxon>
        <taxon>Diprioninae</taxon>
        <taxon>Neodiprion</taxon>
    </lineage>
</organism>
<protein>
    <submittedName>
        <fullName evidence="3">Uncharacterized protein LOC124295583</fullName>
    </submittedName>
</protein>
<sequence>MNPVDPMTRAPKSLGKGETGRVTNTKHNRPSLEVGGIPRTEDPKEARGVGGIAWIGPTTRQADSSFRASTGLGFFPAGTDAAPRCSCHDGRTVVDPFARRTSIHRTPPQPRRVTTLELQMRESAPVQTPLILIDVEASREGAQKGASAARGATAKARGEGARTMSCPGEVSLATHSRQEVSDRESLKDLITLIEGMKAFTVAYKNTHVALREDVAKAAIIIRRVERAWIKMEEEVAGTRVPRETGDKATQTGVQKLQQEQ</sequence>
<reference evidence="3" key="1">
    <citation type="submission" date="2025-08" db="UniProtKB">
        <authorList>
            <consortium name="RefSeq"/>
        </authorList>
    </citation>
    <scope>IDENTIFICATION</scope>
    <source>
        <tissue evidence="3">Thorax and Abdomen</tissue>
    </source>
</reference>
<dbReference type="GeneID" id="124295583"/>
<feature type="region of interest" description="Disordered" evidence="1">
    <location>
        <begin position="144"/>
        <end position="166"/>
    </location>
</feature>
<evidence type="ECO:0000256" key="1">
    <source>
        <dbReference type="SAM" id="MobiDB-lite"/>
    </source>
</evidence>
<name>A0ABM3GNX7_NEOLC</name>
<feature type="compositionally biased region" description="Polar residues" evidence="1">
    <location>
        <begin position="247"/>
        <end position="260"/>
    </location>
</feature>
<feature type="region of interest" description="Disordered" evidence="1">
    <location>
        <begin position="1"/>
        <end position="47"/>
    </location>
</feature>
<dbReference type="RefSeq" id="XP_046601973.1">
    <property type="nucleotide sequence ID" value="XM_046746017.1"/>
</dbReference>
<feature type="compositionally biased region" description="Low complexity" evidence="1">
    <location>
        <begin position="144"/>
        <end position="155"/>
    </location>
</feature>
<evidence type="ECO:0000313" key="2">
    <source>
        <dbReference type="Proteomes" id="UP000829291"/>
    </source>
</evidence>
<proteinExistence type="predicted"/>
<feature type="region of interest" description="Disordered" evidence="1">
    <location>
        <begin position="236"/>
        <end position="260"/>
    </location>
</feature>
<evidence type="ECO:0000313" key="3">
    <source>
        <dbReference type="RefSeq" id="XP_046601973.1"/>
    </source>
</evidence>
<keyword evidence="2" id="KW-1185">Reference proteome</keyword>
<gene>
    <name evidence="3" type="primary">LOC124295583</name>
</gene>
<dbReference type="Proteomes" id="UP000829291">
    <property type="component" value="Chromosome 7"/>
</dbReference>
<accession>A0ABM3GNX7</accession>